<dbReference type="Gene3D" id="2.60.120.10">
    <property type="entry name" value="Jelly Rolls"/>
    <property type="match status" value="1"/>
</dbReference>
<accession>A0ABN7IGL5</accession>
<evidence type="ECO:0000313" key="2">
    <source>
        <dbReference type="EMBL" id="CAD6559392.1"/>
    </source>
</evidence>
<dbReference type="EMBL" id="CAJHCP010000024">
    <property type="protein sequence ID" value="CAD6559392.1"/>
    <property type="molecule type" value="Genomic_DNA"/>
</dbReference>
<reference evidence="2 3" key="1">
    <citation type="submission" date="2020-10" db="EMBL/GenBank/DDBJ databases">
        <authorList>
            <person name="Peeters C."/>
        </authorList>
    </citation>
    <scope>NUCLEOTIDE SEQUENCE [LARGE SCALE GENOMIC DNA]</scope>
    <source>
        <strain evidence="2 3">LMG 28140</strain>
    </source>
</reference>
<gene>
    <name evidence="2" type="ORF">LMG28140_06620</name>
</gene>
<evidence type="ECO:0000313" key="3">
    <source>
        <dbReference type="Proteomes" id="UP000598032"/>
    </source>
</evidence>
<dbReference type="InterPro" id="IPR014710">
    <property type="entry name" value="RmlC-like_jellyroll"/>
</dbReference>
<organism evidence="2 3">
    <name type="scientific">Paraburkholderia metrosideri</name>
    <dbReference type="NCBI Taxonomy" id="580937"/>
    <lineage>
        <taxon>Bacteria</taxon>
        <taxon>Pseudomonadati</taxon>
        <taxon>Pseudomonadota</taxon>
        <taxon>Betaproteobacteria</taxon>
        <taxon>Burkholderiales</taxon>
        <taxon>Burkholderiaceae</taxon>
        <taxon>Paraburkholderia</taxon>
    </lineage>
</organism>
<dbReference type="RefSeq" id="WP_201646448.1">
    <property type="nucleotide sequence ID" value="NZ_CAJHCP010000024.1"/>
</dbReference>
<proteinExistence type="predicted"/>
<sequence>MYAKNTLPVEYDFGGSRARILISGAQSAGSYCMIEIFSPAGRATPMHRHQHEDETIHVIDGELDVDIEGTRLTLFAGETVLLQRGTAHQLINRSERTAHYLAICAPAGFDKFVETVSEVMTPPFESEPPTSAAKQRMIDAAPHFGLTLLPPTAARAG</sequence>
<evidence type="ECO:0000259" key="1">
    <source>
        <dbReference type="Pfam" id="PF07883"/>
    </source>
</evidence>
<name>A0ABN7IGL5_9BURK</name>
<dbReference type="InterPro" id="IPR053146">
    <property type="entry name" value="QDO-like"/>
</dbReference>
<comment type="caution">
    <text evidence="2">The sequence shown here is derived from an EMBL/GenBank/DDBJ whole genome shotgun (WGS) entry which is preliminary data.</text>
</comment>
<feature type="domain" description="Cupin type-2" evidence="1">
    <location>
        <begin position="36"/>
        <end position="103"/>
    </location>
</feature>
<dbReference type="InterPro" id="IPR013096">
    <property type="entry name" value="Cupin_2"/>
</dbReference>
<keyword evidence="3" id="KW-1185">Reference proteome</keyword>
<dbReference type="Proteomes" id="UP000598032">
    <property type="component" value="Unassembled WGS sequence"/>
</dbReference>
<dbReference type="PANTHER" id="PTHR36440">
    <property type="entry name" value="PUTATIVE (AFU_ORTHOLOGUE AFUA_8G07350)-RELATED"/>
    <property type="match status" value="1"/>
</dbReference>
<protein>
    <recommendedName>
        <fullName evidence="1">Cupin type-2 domain-containing protein</fullName>
    </recommendedName>
</protein>
<dbReference type="PANTHER" id="PTHR36440:SF1">
    <property type="entry name" value="PUTATIVE (AFU_ORTHOLOGUE AFUA_8G07350)-RELATED"/>
    <property type="match status" value="1"/>
</dbReference>
<dbReference type="Pfam" id="PF07883">
    <property type="entry name" value="Cupin_2"/>
    <property type="match status" value="1"/>
</dbReference>
<dbReference type="InterPro" id="IPR011051">
    <property type="entry name" value="RmlC_Cupin_sf"/>
</dbReference>
<dbReference type="SUPFAM" id="SSF51182">
    <property type="entry name" value="RmlC-like cupins"/>
    <property type="match status" value="1"/>
</dbReference>